<dbReference type="GO" id="GO:0005829">
    <property type="term" value="C:cytosol"/>
    <property type="evidence" value="ECO:0007669"/>
    <property type="project" value="TreeGrafter"/>
</dbReference>
<dbReference type="GO" id="GO:0005126">
    <property type="term" value="F:cytokine receptor binding"/>
    <property type="evidence" value="ECO:0007669"/>
    <property type="project" value="TreeGrafter"/>
</dbReference>
<name>A0A8S3YIF5_9EUPU</name>
<dbReference type="AlphaFoldDB" id="A0A8S3YIF5"/>
<dbReference type="GO" id="GO:0035556">
    <property type="term" value="P:intracellular signal transduction"/>
    <property type="evidence" value="ECO:0007669"/>
    <property type="project" value="TreeGrafter"/>
</dbReference>
<accession>A0A8S3YIF5</accession>
<dbReference type="PANTHER" id="PTHR45807">
    <property type="entry name" value="TYROSINE-PROTEIN KINASE HOPSCOTCH"/>
    <property type="match status" value="1"/>
</dbReference>
<dbReference type="GO" id="GO:0004715">
    <property type="term" value="F:non-membrane spanning protein tyrosine kinase activity"/>
    <property type="evidence" value="ECO:0007669"/>
    <property type="project" value="TreeGrafter"/>
</dbReference>
<reference evidence="1" key="1">
    <citation type="submission" date="2021-04" db="EMBL/GenBank/DDBJ databases">
        <authorList>
            <consortium name="Molecular Ecology Group"/>
        </authorList>
    </citation>
    <scope>NUCLEOTIDE SEQUENCE</scope>
</reference>
<organism evidence="1 2">
    <name type="scientific">Candidula unifasciata</name>
    <dbReference type="NCBI Taxonomy" id="100452"/>
    <lineage>
        <taxon>Eukaryota</taxon>
        <taxon>Metazoa</taxon>
        <taxon>Spiralia</taxon>
        <taxon>Lophotrochozoa</taxon>
        <taxon>Mollusca</taxon>
        <taxon>Gastropoda</taxon>
        <taxon>Heterobranchia</taxon>
        <taxon>Euthyneura</taxon>
        <taxon>Panpulmonata</taxon>
        <taxon>Eupulmonata</taxon>
        <taxon>Stylommatophora</taxon>
        <taxon>Helicina</taxon>
        <taxon>Helicoidea</taxon>
        <taxon>Geomitridae</taxon>
        <taxon>Candidula</taxon>
    </lineage>
</organism>
<dbReference type="EMBL" id="CAJHNH020000102">
    <property type="protein sequence ID" value="CAG5115305.1"/>
    <property type="molecule type" value="Genomic_DNA"/>
</dbReference>
<dbReference type="GO" id="GO:0030154">
    <property type="term" value="P:cell differentiation"/>
    <property type="evidence" value="ECO:0007669"/>
    <property type="project" value="TreeGrafter"/>
</dbReference>
<keyword evidence="2" id="KW-1185">Reference proteome</keyword>
<gene>
    <name evidence="1" type="ORF">CUNI_LOCUS863</name>
</gene>
<dbReference type="GO" id="GO:0007259">
    <property type="term" value="P:cell surface receptor signaling pathway via JAK-STAT"/>
    <property type="evidence" value="ECO:0007669"/>
    <property type="project" value="TreeGrafter"/>
</dbReference>
<proteinExistence type="predicted"/>
<dbReference type="GO" id="GO:0019221">
    <property type="term" value="P:cytokine-mediated signaling pathway"/>
    <property type="evidence" value="ECO:0007669"/>
    <property type="project" value="TreeGrafter"/>
</dbReference>
<feature type="non-terminal residue" evidence="1">
    <location>
        <position position="579"/>
    </location>
</feature>
<protein>
    <submittedName>
        <fullName evidence="1">Uncharacterized protein</fullName>
    </submittedName>
</protein>
<sequence>MKVKVFRFRKIRCKPNKMANRARNSTVPGYAGLKPEEYISIIFHGGIPAKQVRTTVPEELTCEKVLVMCIEHIQSFVCSQEAKPETHGPNKYLPTFGLLALPGEKIWLPLNYIFKKSSENHQKYKFRVRFRLPADKFSDGPGNVMTEYLFLQTLDDFLKGSLGTNEKLNTEKAFGLLHIALLFPPNLPMNGAEKVNKTFKSCRLNLWNYTRHFSKALAKRFISVPGIDHFWVYKSIQAKIHKYKIHEPPENLGFYKQQFYKLLMKAVPEYCFDTYEATEVNNSGVVENVTANISLYDESGKQDALFYGEQIQCSLESISSIKIIKPRDNNDKKWTVHMDLQDRSPKIISFSEEGAAESFVSMIQGYLRLCFCYNIVLCEELRTTSSKISTELKSFGPIGLATAATYLEEATKSKESDGGAFLIHESLDKFGTYHVRVRPSSKSPSNHNTPSSGIIECLPDGQLKLTMGEPEFTFDHCCQVRRQLKSKFGSQVEPSPRSFSVLADINEEFQETKIEYYGPHTTSEDVQKESTGLPVLKADLLRVSEIPDKNPLITKYEVIFRDEQMMLLELHSKHDGCTT</sequence>
<dbReference type="PANTHER" id="PTHR45807:SF7">
    <property type="entry name" value="TYROSINE-PROTEIN KINASE HOPSCOTCH"/>
    <property type="match status" value="1"/>
</dbReference>
<evidence type="ECO:0000313" key="2">
    <source>
        <dbReference type="Proteomes" id="UP000678393"/>
    </source>
</evidence>
<comment type="caution">
    <text evidence="1">The sequence shown here is derived from an EMBL/GenBank/DDBJ whole genome shotgun (WGS) entry which is preliminary data.</text>
</comment>
<dbReference type="Proteomes" id="UP000678393">
    <property type="component" value="Unassembled WGS sequence"/>
</dbReference>
<evidence type="ECO:0000313" key="1">
    <source>
        <dbReference type="EMBL" id="CAG5115305.1"/>
    </source>
</evidence>
<dbReference type="OrthoDB" id="6109907at2759"/>
<dbReference type="InterPro" id="IPR051286">
    <property type="entry name" value="JAK"/>
</dbReference>